<sequence>MSIKFGWTDENTVIVIEAYQADLVPQDGETEADAILRANATDNLTRIGELVDNPSPHSVRTKLVNAKVYVKPSSPRKVGAGSSIRKAHVVFAIAKTIEELGQVEDMGEVKSATNNPLLSLESAKMDSLMIIAQGFGLDEDAIKALNNLE</sequence>
<dbReference type="RefSeq" id="YP_009620662.1">
    <property type="nucleotide sequence ID" value="NC_042090.1"/>
</dbReference>
<evidence type="ECO:0000313" key="2">
    <source>
        <dbReference type="Proteomes" id="UP000241842"/>
    </source>
</evidence>
<dbReference type="OrthoDB" id="13785at10239"/>
<proteinExistence type="predicted"/>
<dbReference type="EMBL" id="MG030347">
    <property type="protein sequence ID" value="ATW69978.1"/>
    <property type="molecule type" value="Genomic_DNA"/>
</dbReference>
<name>A0A2H4PRP8_9CAUD</name>
<organism evidence="1 2">
    <name type="scientific">Proteus phage PM135</name>
    <dbReference type="NCBI Taxonomy" id="2048008"/>
    <lineage>
        <taxon>Viruses</taxon>
        <taxon>Duplodnaviria</taxon>
        <taxon>Heunggongvirae</taxon>
        <taxon>Uroviricota</taxon>
        <taxon>Caudoviricetes</taxon>
        <taxon>Demerecviridae</taxon>
        <taxon>Novosibvirus</taxon>
        <taxon>Novosibvirus PM135</taxon>
    </lineage>
</organism>
<reference evidence="2" key="1">
    <citation type="submission" date="2017-10" db="EMBL/GenBank/DDBJ databases">
        <title>Isolation and characterization of a group of new proteus bacteriophages.</title>
        <authorList>
            <person name="Kozlova Y.N."/>
            <person name="Morozova V.V."/>
            <person name="Babkin I.V."/>
            <person name="Tikunova N.V."/>
            <person name="Bokovaya O.V."/>
            <person name="Shedko E.D."/>
        </authorList>
    </citation>
    <scope>NUCLEOTIDE SEQUENCE [LARGE SCALE GENOMIC DNA]</scope>
</reference>
<dbReference type="KEGG" id="vg:40097315"/>
<protein>
    <submittedName>
        <fullName evidence="1">A2 protein</fullName>
    </submittedName>
</protein>
<accession>A0A2H4PRP8</accession>
<dbReference type="GeneID" id="40097315"/>
<evidence type="ECO:0000313" key="1">
    <source>
        <dbReference type="EMBL" id="ATW69978.1"/>
    </source>
</evidence>
<dbReference type="Proteomes" id="UP000241842">
    <property type="component" value="Segment"/>
</dbReference>
<keyword evidence="2" id="KW-1185">Reference proteome</keyword>